<dbReference type="GO" id="GO:0005509">
    <property type="term" value="F:calcium ion binding"/>
    <property type="evidence" value="ECO:0007669"/>
    <property type="project" value="InterPro"/>
</dbReference>
<dbReference type="SMART" id="SM00175">
    <property type="entry name" value="RAB"/>
    <property type="match status" value="1"/>
</dbReference>
<dbReference type="GO" id="GO:0005737">
    <property type="term" value="C:cytoplasm"/>
    <property type="evidence" value="ECO:0007669"/>
    <property type="project" value="UniProtKB-SubCell"/>
</dbReference>
<feature type="coiled-coil region" evidence="7">
    <location>
        <begin position="182"/>
        <end position="245"/>
    </location>
</feature>
<organism evidence="10 12">
    <name type="scientific">Didymodactylos carnosus</name>
    <dbReference type="NCBI Taxonomy" id="1234261"/>
    <lineage>
        <taxon>Eukaryota</taxon>
        <taxon>Metazoa</taxon>
        <taxon>Spiralia</taxon>
        <taxon>Gnathifera</taxon>
        <taxon>Rotifera</taxon>
        <taxon>Eurotatoria</taxon>
        <taxon>Bdelloidea</taxon>
        <taxon>Philodinida</taxon>
        <taxon>Philodinidae</taxon>
        <taxon>Didymodactylos</taxon>
    </lineage>
</organism>
<dbReference type="GO" id="GO:0005525">
    <property type="term" value="F:GTP binding"/>
    <property type="evidence" value="ECO:0007669"/>
    <property type="project" value="UniProtKB-KW"/>
</dbReference>
<evidence type="ECO:0000256" key="3">
    <source>
        <dbReference type="ARBA" id="ARBA00022741"/>
    </source>
</evidence>
<evidence type="ECO:0000259" key="9">
    <source>
        <dbReference type="PROSITE" id="PS50222"/>
    </source>
</evidence>
<gene>
    <name evidence="10" type="ORF">GPM918_LOCUS7986</name>
    <name evidence="11" type="ORF">SRO942_LOCUS7986</name>
</gene>
<dbReference type="InterPro" id="IPR001806">
    <property type="entry name" value="Small_GTPase"/>
</dbReference>
<dbReference type="PROSITE" id="PS00018">
    <property type="entry name" value="EF_HAND_1"/>
    <property type="match status" value="1"/>
</dbReference>
<evidence type="ECO:0000256" key="1">
    <source>
        <dbReference type="ARBA" id="ARBA00004496"/>
    </source>
</evidence>
<dbReference type="InterPro" id="IPR002048">
    <property type="entry name" value="EF_hand_dom"/>
</dbReference>
<dbReference type="GO" id="GO:0003924">
    <property type="term" value="F:GTPase activity"/>
    <property type="evidence" value="ECO:0007669"/>
    <property type="project" value="InterPro"/>
</dbReference>
<accession>A0A813YS96</accession>
<dbReference type="OrthoDB" id="9989112at2759"/>
<name>A0A813YS96_9BILA</name>
<dbReference type="PROSITE" id="PS50222">
    <property type="entry name" value="EF_HAND_2"/>
    <property type="match status" value="1"/>
</dbReference>
<feature type="region of interest" description="Disordered" evidence="8">
    <location>
        <begin position="424"/>
        <end position="504"/>
    </location>
</feature>
<protein>
    <recommendedName>
        <fullName evidence="9">EF-hand domain-containing protein</fullName>
    </recommendedName>
</protein>
<dbReference type="CDD" id="cd00154">
    <property type="entry name" value="Rab"/>
    <property type="match status" value="1"/>
</dbReference>
<dbReference type="EMBL" id="CAJNOQ010001349">
    <property type="protein sequence ID" value="CAF0888351.1"/>
    <property type="molecule type" value="Genomic_DNA"/>
</dbReference>
<keyword evidence="5 7" id="KW-0175">Coiled coil</keyword>
<dbReference type="Proteomes" id="UP000663829">
    <property type="component" value="Unassembled WGS sequence"/>
</dbReference>
<feature type="domain" description="EF-hand" evidence="9">
    <location>
        <begin position="66"/>
        <end position="101"/>
    </location>
</feature>
<keyword evidence="12" id="KW-1185">Reference proteome</keyword>
<dbReference type="Gene3D" id="1.10.238.10">
    <property type="entry name" value="EF-hand"/>
    <property type="match status" value="1"/>
</dbReference>
<dbReference type="SMART" id="SM00054">
    <property type="entry name" value="EFh"/>
    <property type="match status" value="2"/>
</dbReference>
<reference evidence="10" key="1">
    <citation type="submission" date="2021-02" db="EMBL/GenBank/DDBJ databases">
        <authorList>
            <person name="Nowell W R."/>
        </authorList>
    </citation>
    <scope>NUCLEOTIDE SEQUENCE</scope>
</reference>
<dbReference type="InterPro" id="IPR050227">
    <property type="entry name" value="Rab"/>
</dbReference>
<evidence type="ECO:0000256" key="8">
    <source>
        <dbReference type="SAM" id="MobiDB-lite"/>
    </source>
</evidence>
<keyword evidence="6" id="KW-0342">GTP-binding</keyword>
<evidence type="ECO:0000256" key="2">
    <source>
        <dbReference type="ARBA" id="ARBA00022490"/>
    </source>
</evidence>
<dbReference type="InterPro" id="IPR018247">
    <property type="entry name" value="EF_Hand_1_Ca_BS"/>
</dbReference>
<evidence type="ECO:0000313" key="10">
    <source>
        <dbReference type="EMBL" id="CAF0888351.1"/>
    </source>
</evidence>
<proteinExistence type="predicted"/>
<comment type="caution">
    <text evidence="10">The sequence shown here is derived from an EMBL/GenBank/DDBJ whole genome shotgun (WGS) entry which is preliminary data.</text>
</comment>
<feature type="compositionally biased region" description="Polar residues" evidence="8">
    <location>
        <begin position="430"/>
        <end position="446"/>
    </location>
</feature>
<dbReference type="Pfam" id="PF13499">
    <property type="entry name" value="EF-hand_7"/>
    <property type="match status" value="1"/>
</dbReference>
<dbReference type="EMBL" id="CAJOBC010001349">
    <property type="protein sequence ID" value="CAF3673141.1"/>
    <property type="molecule type" value="Genomic_DNA"/>
</dbReference>
<dbReference type="PANTHER" id="PTHR47977">
    <property type="entry name" value="RAS-RELATED PROTEIN RAB"/>
    <property type="match status" value="1"/>
</dbReference>
<dbReference type="FunFam" id="3.40.50.300:FF:001348">
    <property type="entry name" value="Ras and EF-hand domain-containing protein"/>
    <property type="match status" value="1"/>
</dbReference>
<evidence type="ECO:0000256" key="4">
    <source>
        <dbReference type="ARBA" id="ARBA00022837"/>
    </source>
</evidence>
<comment type="subcellular location">
    <subcellularLocation>
        <location evidence="1">Cytoplasm</location>
    </subcellularLocation>
</comment>
<dbReference type="Pfam" id="PF00071">
    <property type="entry name" value="Ras"/>
    <property type="match status" value="1"/>
</dbReference>
<dbReference type="SUPFAM" id="SSF52540">
    <property type="entry name" value="P-loop containing nucleoside triphosphate hydrolases"/>
    <property type="match status" value="1"/>
</dbReference>
<dbReference type="InterPro" id="IPR027417">
    <property type="entry name" value="P-loop_NTPase"/>
</dbReference>
<dbReference type="InterPro" id="IPR005225">
    <property type="entry name" value="Small_GTP-bd"/>
</dbReference>
<evidence type="ECO:0000256" key="6">
    <source>
        <dbReference type="ARBA" id="ARBA00023134"/>
    </source>
</evidence>
<dbReference type="NCBIfam" id="TIGR00231">
    <property type="entry name" value="small_GTP"/>
    <property type="match status" value="1"/>
</dbReference>
<dbReference type="AlphaFoldDB" id="A0A813YS96"/>
<dbReference type="PRINTS" id="PR00449">
    <property type="entry name" value="RASTRNSFRMNG"/>
</dbReference>
<keyword evidence="4" id="KW-0106">Calcium</keyword>
<dbReference type="PROSITE" id="PS51419">
    <property type="entry name" value="RAB"/>
    <property type="match status" value="1"/>
</dbReference>
<evidence type="ECO:0000313" key="11">
    <source>
        <dbReference type="EMBL" id="CAF3673141.1"/>
    </source>
</evidence>
<dbReference type="SMART" id="SM00174">
    <property type="entry name" value="RHO"/>
    <property type="match status" value="1"/>
</dbReference>
<dbReference type="CDD" id="cd00051">
    <property type="entry name" value="EFh"/>
    <property type="match status" value="1"/>
</dbReference>
<dbReference type="PROSITE" id="PS51421">
    <property type="entry name" value="RAS"/>
    <property type="match status" value="1"/>
</dbReference>
<evidence type="ECO:0000256" key="5">
    <source>
        <dbReference type="ARBA" id="ARBA00023054"/>
    </source>
</evidence>
<dbReference type="InterPro" id="IPR011992">
    <property type="entry name" value="EF-hand-dom_pair"/>
</dbReference>
<evidence type="ECO:0000256" key="7">
    <source>
        <dbReference type="SAM" id="Coils"/>
    </source>
</evidence>
<dbReference type="SUPFAM" id="SSF47473">
    <property type="entry name" value="EF-hand"/>
    <property type="match status" value="1"/>
</dbReference>
<dbReference type="Gene3D" id="3.40.50.300">
    <property type="entry name" value="P-loop containing nucleotide triphosphate hydrolases"/>
    <property type="match status" value="1"/>
</dbReference>
<keyword evidence="3" id="KW-0547">Nucleotide-binding</keyword>
<dbReference type="SMART" id="SM00173">
    <property type="entry name" value="RAS"/>
    <property type="match status" value="1"/>
</dbReference>
<dbReference type="Proteomes" id="UP000681722">
    <property type="component" value="Unassembled WGS sequence"/>
</dbReference>
<keyword evidence="2" id="KW-0963">Cytoplasm</keyword>
<sequence>MAAWNKNSRGDLENELFDGYVTDAVSDDEEDKEWQSENINQIFNTCDFDRCGYLDKDKLQRICPHLNSNEIDLIFSNLDTNKDNKISLSEFSRGFKALLSEYVSNEFSAKTSSLNHKYSSSLPSMSVTNEYSRLFSNDKQDVHSQVNEVLDDLACQEQVFEFYDILRNGDAAESVEQFRNILEIFVRDISKYQQETKRLEEAYKREKENHDKYLKHIEEDYEREMRLLEENTRQEEKEKFDQEREYLRQKSAKEISDLQSMIQRMQTIEERYTEMKTGEDSAMLSLRNEILKLTQENQTLNSSLNESITSIAILKSDLSAMKGHLNDRQNLLLHEVNKKLRDDNDSLRASIESVKWSSSRAPSENLSPSVRNLISRSGSCIDKYWNNKSTINGLPAQQPLMLHPSHLAMNTNIKSFDDAADSDDLGRIQPLNTPISTANDSGFTTFRDTEVDSDREQQSQSSEPLKEAPNTLTDSKNSLAPTKKDNGTDSDDVFDDDRASSPGKWKHRWTKLGLAAKKTMKTQTFPFSLPQFTSTTQTTPDQPELLLERMYRIVFCGDTAVGKSTLLMRICKGKFISNMNSTLGVDVQIKQLEIDGTRAALQLWDTGKFRSVAKSYFRRCDGVFLVYDCTYERSFLNVREWINMISEVTTKTVSVMIVGNKIDLRDEARSEGRTVVEYEDGMRLMKEYGVLFIETSAKDGTNSDEALLELARDMRCNEDIQVISSGIKLAQDNPKSTCCS</sequence>
<evidence type="ECO:0000313" key="12">
    <source>
        <dbReference type="Proteomes" id="UP000663829"/>
    </source>
</evidence>
<feature type="compositionally biased region" description="Polar residues" evidence="8">
    <location>
        <begin position="470"/>
        <end position="480"/>
    </location>
</feature>
<feature type="compositionally biased region" description="Basic and acidic residues" evidence="8">
    <location>
        <begin position="447"/>
        <end position="457"/>
    </location>
</feature>